<comment type="caution">
    <text evidence="1">The sequence shown here is derived from an EMBL/GenBank/DDBJ whole genome shotgun (WGS) entry which is preliminary data.</text>
</comment>
<evidence type="ECO:0008006" key="3">
    <source>
        <dbReference type="Google" id="ProtNLM"/>
    </source>
</evidence>
<dbReference type="EMBL" id="JAODUP010000508">
    <property type="protein sequence ID" value="KAK2148225.1"/>
    <property type="molecule type" value="Genomic_DNA"/>
</dbReference>
<dbReference type="CDD" id="cd00866">
    <property type="entry name" value="PEBP_euk"/>
    <property type="match status" value="1"/>
</dbReference>
<proteinExistence type="predicted"/>
<dbReference type="PANTHER" id="PTHR11362:SF82">
    <property type="entry name" value="PHOSPHATIDYLETHANOLAMINE-BINDING PROTEIN 4"/>
    <property type="match status" value="1"/>
</dbReference>
<reference evidence="1" key="1">
    <citation type="journal article" date="2023" name="Mol. Biol. Evol.">
        <title>Third-Generation Sequencing Reveals the Adaptive Role of the Epigenome in Three Deep-Sea Polychaetes.</title>
        <authorList>
            <person name="Perez M."/>
            <person name="Aroh O."/>
            <person name="Sun Y."/>
            <person name="Lan Y."/>
            <person name="Juniper S.K."/>
            <person name="Young C.R."/>
            <person name="Angers B."/>
            <person name="Qian P.Y."/>
        </authorList>
    </citation>
    <scope>NUCLEOTIDE SEQUENCE</scope>
    <source>
        <strain evidence="1">P08H-3</strain>
    </source>
</reference>
<dbReference type="InterPro" id="IPR035810">
    <property type="entry name" value="PEBP_euk"/>
</dbReference>
<dbReference type="InterPro" id="IPR036610">
    <property type="entry name" value="PEBP-like_sf"/>
</dbReference>
<organism evidence="1 2">
    <name type="scientific">Paralvinella palmiformis</name>
    <dbReference type="NCBI Taxonomy" id="53620"/>
    <lineage>
        <taxon>Eukaryota</taxon>
        <taxon>Metazoa</taxon>
        <taxon>Spiralia</taxon>
        <taxon>Lophotrochozoa</taxon>
        <taxon>Annelida</taxon>
        <taxon>Polychaeta</taxon>
        <taxon>Sedentaria</taxon>
        <taxon>Canalipalpata</taxon>
        <taxon>Terebellida</taxon>
        <taxon>Terebelliformia</taxon>
        <taxon>Alvinellidae</taxon>
        <taxon>Paralvinella</taxon>
    </lineage>
</organism>
<dbReference type="Gene3D" id="3.90.280.10">
    <property type="entry name" value="PEBP-like"/>
    <property type="match status" value="1"/>
</dbReference>
<dbReference type="PANTHER" id="PTHR11362">
    <property type="entry name" value="PHOSPHATIDYLETHANOLAMINE-BINDING PROTEIN"/>
    <property type="match status" value="1"/>
</dbReference>
<dbReference type="SUPFAM" id="SSF49777">
    <property type="entry name" value="PEBP-like"/>
    <property type="match status" value="1"/>
</dbReference>
<protein>
    <recommendedName>
        <fullName evidence="3">Phosphatidylethanolamine-binding protein</fullName>
    </recommendedName>
</protein>
<evidence type="ECO:0000313" key="1">
    <source>
        <dbReference type="EMBL" id="KAK2148225.1"/>
    </source>
</evidence>
<accession>A0AAD9MWN9</accession>
<dbReference type="Proteomes" id="UP001208570">
    <property type="component" value="Unassembled WGS sequence"/>
</dbReference>
<name>A0AAD9MWN9_9ANNE</name>
<sequence length="210" mass="23629">MSMSACRGVRLLISRFYSRTFPGNKLLSAMEAFTKDGVVPDVIDTVPNKMLTVKYGIDEIKPGVVRTPTQVKNQPIVEWEAESGAFYSLIMNDPDAPSRKNPKFGEWHHWLVTNIPGNSVSSGDVMSEYVGAGPPNGTGLHRYVFLLFKQQGKQDFPGLNKITNHSSNGRPKWKVREFVNKYNLGSPIAGNFFQAEYDSYCEELYKQLKD</sequence>
<gene>
    <name evidence="1" type="ORF">LSH36_508g00002</name>
</gene>
<dbReference type="AlphaFoldDB" id="A0AAD9MWN9"/>
<keyword evidence="2" id="KW-1185">Reference proteome</keyword>
<dbReference type="Pfam" id="PF01161">
    <property type="entry name" value="PBP"/>
    <property type="match status" value="1"/>
</dbReference>
<dbReference type="InterPro" id="IPR008914">
    <property type="entry name" value="PEBP"/>
</dbReference>
<evidence type="ECO:0000313" key="2">
    <source>
        <dbReference type="Proteomes" id="UP001208570"/>
    </source>
</evidence>